<evidence type="ECO:0000313" key="2">
    <source>
        <dbReference type="EMBL" id="KSW11974.1"/>
    </source>
</evidence>
<reference evidence="2 3" key="1">
    <citation type="submission" date="2015-11" db="EMBL/GenBank/DDBJ databases">
        <title>Genome sequence of Pyrodictium occultum PL-19, a marine hyperthermophilic archaeon isolated from Volcano, Italy.</title>
        <authorList>
            <person name="Utturkar S."/>
            <person name="Huber H."/>
            <person name="Leptihn S."/>
            <person name="Brown S."/>
            <person name="Stetter K.O."/>
            <person name="Podar M."/>
        </authorList>
    </citation>
    <scope>NUCLEOTIDE SEQUENCE [LARGE SCALE GENOMIC DNA]</scope>
    <source>
        <strain evidence="2 3">PL-19</strain>
    </source>
</reference>
<organism evidence="2 3">
    <name type="scientific">Pyrodictium occultum</name>
    <dbReference type="NCBI Taxonomy" id="2309"/>
    <lineage>
        <taxon>Archaea</taxon>
        <taxon>Thermoproteota</taxon>
        <taxon>Thermoprotei</taxon>
        <taxon>Desulfurococcales</taxon>
        <taxon>Pyrodictiaceae</taxon>
        <taxon>Pyrodictium</taxon>
    </lineage>
</organism>
<dbReference type="Pfam" id="PF01937">
    <property type="entry name" value="ARMT1-like_dom"/>
    <property type="match status" value="1"/>
</dbReference>
<dbReference type="Gene3D" id="3.40.50.10880">
    <property type="entry name" value="Uncharacterised protein PF01937, DUF89, domain 3"/>
    <property type="match status" value="1"/>
</dbReference>
<evidence type="ECO:0000259" key="1">
    <source>
        <dbReference type="Pfam" id="PF01937"/>
    </source>
</evidence>
<keyword evidence="3" id="KW-1185">Reference proteome</keyword>
<dbReference type="InterPro" id="IPR036075">
    <property type="entry name" value="ARMT-1-like_metal-bd_sf"/>
</dbReference>
<accession>A0A0V8RV92</accession>
<dbReference type="AlphaFoldDB" id="A0A0V8RV92"/>
<gene>
    <name evidence="2" type="ORF">CF15_04060</name>
</gene>
<dbReference type="Proteomes" id="UP000053352">
    <property type="component" value="Unassembled WGS sequence"/>
</dbReference>
<sequence>MHITPYCTACISMRRAAELEALPIDNSEKLAIYRQLLDAVNLYITPDTEVVELATVSFRRLKALVKQSTPYEQLIEQNLSKAVARAKSIEDLIAGKPIDERLSLALRAASLATGYRAFNTPDKILEEPPSTVDLTALGTSLQVGRDDTRRVVRLLHDLQRNGGTIYYLFGSVFELPYDAILLRILVNDLGLSVAGITRSDRYEDYVVTEDLESIGIADTLSEVIDLGSDDVTVTIDSNEHLYEQLNNASLVVVKGELQATYFHNNPVEAPMLFLFAVPCPVIARAFNLPPRSFNIVLQEKPRQG</sequence>
<dbReference type="STRING" id="2309.CF15_04060"/>
<name>A0A0V8RV92_PYROC</name>
<comment type="caution">
    <text evidence="2">The sequence shown here is derived from an EMBL/GenBank/DDBJ whole genome shotgun (WGS) entry which is preliminary data.</text>
</comment>
<feature type="domain" description="Damage-control phosphatase ARMT1-like metal-binding" evidence="1">
    <location>
        <begin position="4"/>
        <end position="286"/>
    </location>
</feature>
<proteinExistence type="predicted"/>
<dbReference type="SUPFAM" id="SSF111321">
    <property type="entry name" value="AF1104-like"/>
    <property type="match status" value="1"/>
</dbReference>
<protein>
    <recommendedName>
        <fullName evidence="1">Damage-control phosphatase ARMT1-like metal-binding domain-containing protein</fullName>
    </recommendedName>
</protein>
<dbReference type="EMBL" id="LNTB01000001">
    <property type="protein sequence ID" value="KSW11974.1"/>
    <property type="molecule type" value="Genomic_DNA"/>
</dbReference>
<evidence type="ECO:0000313" key="3">
    <source>
        <dbReference type="Proteomes" id="UP000053352"/>
    </source>
</evidence>
<dbReference type="InterPro" id="IPR002791">
    <property type="entry name" value="ARMT1-like_metal-bd"/>
</dbReference>